<dbReference type="Gene3D" id="1.10.630.10">
    <property type="entry name" value="Cytochrome P450"/>
    <property type="match status" value="1"/>
</dbReference>
<dbReference type="SUPFAM" id="SSF48264">
    <property type="entry name" value="Cytochrome P450"/>
    <property type="match status" value="1"/>
</dbReference>
<accession>A0A8C8VF03</accession>
<reference evidence="9" key="2">
    <citation type="submission" date="2025-09" db="UniProtKB">
        <authorList>
            <consortium name="Ensembl"/>
        </authorList>
    </citation>
    <scope>IDENTIFICATION</scope>
</reference>
<dbReference type="PRINTS" id="PR00464">
    <property type="entry name" value="EP450II"/>
</dbReference>
<dbReference type="GO" id="GO:0004497">
    <property type="term" value="F:monooxygenase activity"/>
    <property type="evidence" value="ECO:0007669"/>
    <property type="project" value="UniProtKB-KW"/>
</dbReference>
<dbReference type="GO" id="GO:0020037">
    <property type="term" value="F:heme binding"/>
    <property type="evidence" value="ECO:0007669"/>
    <property type="project" value="InterPro"/>
</dbReference>
<comment type="similarity">
    <text evidence="2">Belongs to the cytochrome P450 family.</text>
</comment>
<dbReference type="AlphaFoldDB" id="A0A8C8VF03"/>
<name>A0A8C8VF03_9SAUR</name>
<dbReference type="GO" id="GO:0016705">
    <property type="term" value="F:oxidoreductase activity, acting on paired donors, with incorporation or reduction of molecular oxygen"/>
    <property type="evidence" value="ECO:0007669"/>
    <property type="project" value="InterPro"/>
</dbReference>
<dbReference type="InterPro" id="IPR002402">
    <property type="entry name" value="Cyt_P450_E_grp-II"/>
</dbReference>
<evidence type="ECO:0000256" key="3">
    <source>
        <dbReference type="ARBA" id="ARBA00022617"/>
    </source>
</evidence>
<dbReference type="InterPro" id="IPR001128">
    <property type="entry name" value="Cyt_P450"/>
</dbReference>
<organism evidence="9 10">
    <name type="scientific">Pelusios castaneus</name>
    <name type="common">West African mud turtle</name>
    <dbReference type="NCBI Taxonomy" id="367368"/>
    <lineage>
        <taxon>Eukaryota</taxon>
        <taxon>Metazoa</taxon>
        <taxon>Chordata</taxon>
        <taxon>Craniata</taxon>
        <taxon>Vertebrata</taxon>
        <taxon>Euteleostomi</taxon>
        <taxon>Archelosauria</taxon>
        <taxon>Testudinata</taxon>
        <taxon>Testudines</taxon>
        <taxon>Pleurodira</taxon>
        <taxon>Pelomedusidae</taxon>
        <taxon>Pelusios</taxon>
    </lineage>
</organism>
<keyword evidence="8" id="KW-0472">Membrane</keyword>
<dbReference type="InterPro" id="IPR036396">
    <property type="entry name" value="Cyt_P450_sf"/>
</dbReference>
<evidence type="ECO:0000256" key="2">
    <source>
        <dbReference type="ARBA" id="ARBA00010617"/>
    </source>
</evidence>
<keyword evidence="7" id="KW-0503">Monooxygenase</keyword>
<comment type="cofactor">
    <cofactor evidence="1">
        <name>heme</name>
        <dbReference type="ChEBI" id="CHEBI:30413"/>
    </cofactor>
</comment>
<evidence type="ECO:0000313" key="9">
    <source>
        <dbReference type="Ensembl" id="ENSPCEP00000002767.1"/>
    </source>
</evidence>
<dbReference type="GO" id="GO:0005506">
    <property type="term" value="F:iron ion binding"/>
    <property type="evidence" value="ECO:0007669"/>
    <property type="project" value="InterPro"/>
</dbReference>
<feature type="transmembrane region" description="Helical" evidence="8">
    <location>
        <begin position="12"/>
        <end position="32"/>
    </location>
</feature>
<keyword evidence="8" id="KW-1133">Transmembrane helix</keyword>
<dbReference type="Ensembl" id="ENSPCET00000002866.1">
    <property type="protein sequence ID" value="ENSPCEP00000002767.1"/>
    <property type="gene ID" value="ENSPCEG00000002160.1"/>
</dbReference>
<keyword evidence="5" id="KW-0560">Oxidoreductase</keyword>
<keyword evidence="10" id="KW-1185">Reference proteome</keyword>
<sequence length="320" mass="36937">MALVLEKIANPLPLLFYLAAGFCIFFMLLKVIQLYHKRQQLLKAFESFPGPPSHWLHGHSNQLSQDDELNKMLLWAKEYPYAYPRWIGGFIAFLVVNHPDYAKTVFCNGDPKAMTAYKLLIPWIGKGILLLHGPKWFQRRRLLTPAFHYDILKSYVPLVADSVQVMLDKWEKLITLDKSVELFEHVSLMTLDSIMKCAFSFHSNYKSSLGSSPVSKVYFFHFKRVCMKLTPVRGLFFISPTSGLGRMKMELDYPMKNYGLRWTRLCLGGTIPQQVASPGFCTAWPSTPSTSRDAGKRSRRFWEIKALFNGEILPDWFHII</sequence>
<proteinExistence type="inferred from homology"/>
<dbReference type="PANTHER" id="PTHR24291">
    <property type="entry name" value="CYTOCHROME P450 FAMILY 4"/>
    <property type="match status" value="1"/>
</dbReference>
<evidence type="ECO:0000256" key="4">
    <source>
        <dbReference type="ARBA" id="ARBA00022723"/>
    </source>
</evidence>
<dbReference type="InterPro" id="IPR050196">
    <property type="entry name" value="Cytochrome_P450_Monoox"/>
</dbReference>
<keyword evidence="3" id="KW-0349">Heme</keyword>
<dbReference type="Proteomes" id="UP000694393">
    <property type="component" value="Unplaced"/>
</dbReference>
<reference evidence="9" key="1">
    <citation type="submission" date="2025-08" db="UniProtKB">
        <authorList>
            <consortium name="Ensembl"/>
        </authorList>
    </citation>
    <scope>IDENTIFICATION</scope>
</reference>
<keyword evidence="4" id="KW-0479">Metal-binding</keyword>
<evidence type="ECO:0000256" key="6">
    <source>
        <dbReference type="ARBA" id="ARBA00023004"/>
    </source>
</evidence>
<evidence type="ECO:0000256" key="1">
    <source>
        <dbReference type="ARBA" id="ARBA00001971"/>
    </source>
</evidence>
<keyword evidence="6" id="KW-0408">Iron</keyword>
<keyword evidence="8" id="KW-0812">Transmembrane</keyword>
<evidence type="ECO:0000256" key="5">
    <source>
        <dbReference type="ARBA" id="ARBA00023002"/>
    </source>
</evidence>
<evidence type="ECO:0000256" key="7">
    <source>
        <dbReference type="ARBA" id="ARBA00023033"/>
    </source>
</evidence>
<dbReference type="PANTHER" id="PTHR24291:SF201">
    <property type="entry name" value="CYTOCHROME P450, FAMILY 4, SUBFAMILY B, POLYPEPTIDE 7"/>
    <property type="match status" value="1"/>
</dbReference>
<dbReference type="Pfam" id="PF00067">
    <property type="entry name" value="p450"/>
    <property type="match status" value="1"/>
</dbReference>
<protein>
    <submittedName>
        <fullName evidence="9">Uncharacterized protein</fullName>
    </submittedName>
</protein>
<evidence type="ECO:0000313" key="10">
    <source>
        <dbReference type="Proteomes" id="UP000694393"/>
    </source>
</evidence>
<evidence type="ECO:0000256" key="8">
    <source>
        <dbReference type="SAM" id="Phobius"/>
    </source>
</evidence>